<dbReference type="PANTHER" id="PTHR21517">
    <property type="entry name" value="APICAL JUNCTION COMPONENT 1 HOMOLOG"/>
    <property type="match status" value="1"/>
</dbReference>
<feature type="region of interest" description="Disordered" evidence="1">
    <location>
        <begin position="295"/>
        <end position="356"/>
    </location>
</feature>
<dbReference type="STRING" id="7234.B4GJB6"/>
<dbReference type="AlphaFoldDB" id="B4GJB6"/>
<feature type="compositionally biased region" description="Low complexity" evidence="1">
    <location>
        <begin position="297"/>
        <end position="318"/>
    </location>
</feature>
<dbReference type="PhylomeDB" id="B4GJB6"/>
<dbReference type="PANTHER" id="PTHR21517:SF3">
    <property type="entry name" value="APICAL JUNCTION COMPONENT 1 HOMOLOG"/>
    <property type="match status" value="1"/>
</dbReference>
<dbReference type="OrthoDB" id="6431454at2759"/>
<evidence type="ECO:0000256" key="1">
    <source>
        <dbReference type="SAM" id="MobiDB-lite"/>
    </source>
</evidence>
<feature type="compositionally biased region" description="Polar residues" evidence="1">
    <location>
        <begin position="233"/>
        <end position="249"/>
    </location>
</feature>
<feature type="region of interest" description="Disordered" evidence="1">
    <location>
        <begin position="506"/>
        <end position="526"/>
    </location>
</feature>
<evidence type="ECO:0000313" key="2">
    <source>
        <dbReference type="EMBL" id="EDW37430.1"/>
    </source>
</evidence>
<dbReference type="GO" id="GO:0005886">
    <property type="term" value="C:plasma membrane"/>
    <property type="evidence" value="ECO:0007669"/>
    <property type="project" value="TreeGrafter"/>
</dbReference>
<dbReference type="GO" id="GO:0045216">
    <property type="term" value="P:cell-cell junction organization"/>
    <property type="evidence" value="ECO:0007669"/>
    <property type="project" value="InterPro"/>
</dbReference>
<reference evidence="2 3" key="1">
    <citation type="journal article" date="2007" name="Nature">
        <title>Evolution of genes and genomes on the Drosophila phylogeny.</title>
        <authorList>
            <consortium name="Drosophila 12 Genomes Consortium"/>
            <person name="Clark A.G."/>
            <person name="Eisen M.B."/>
            <person name="Smith D.R."/>
            <person name="Bergman C.M."/>
            <person name="Oliver B."/>
            <person name="Markow T.A."/>
            <person name="Kaufman T.C."/>
            <person name="Kellis M."/>
            <person name="Gelbart W."/>
            <person name="Iyer V.N."/>
            <person name="Pollard D.A."/>
            <person name="Sackton T.B."/>
            <person name="Larracuente A.M."/>
            <person name="Singh N.D."/>
            <person name="Abad J.P."/>
            <person name="Abt D.N."/>
            <person name="Adryan B."/>
            <person name="Aguade M."/>
            <person name="Akashi H."/>
            <person name="Anderson W.W."/>
            <person name="Aquadro C.F."/>
            <person name="Ardell D.H."/>
            <person name="Arguello R."/>
            <person name="Artieri C.G."/>
            <person name="Barbash D.A."/>
            <person name="Barker D."/>
            <person name="Barsanti P."/>
            <person name="Batterham P."/>
            <person name="Batzoglou S."/>
            <person name="Begun D."/>
            <person name="Bhutkar A."/>
            <person name="Blanco E."/>
            <person name="Bosak S.A."/>
            <person name="Bradley R.K."/>
            <person name="Brand A.D."/>
            <person name="Brent M.R."/>
            <person name="Brooks A.N."/>
            <person name="Brown R.H."/>
            <person name="Butlin R.K."/>
            <person name="Caggese C."/>
            <person name="Calvi B.R."/>
            <person name="Bernardo de Carvalho A."/>
            <person name="Caspi A."/>
            <person name="Castrezana S."/>
            <person name="Celniker S.E."/>
            <person name="Chang J.L."/>
            <person name="Chapple C."/>
            <person name="Chatterji S."/>
            <person name="Chinwalla A."/>
            <person name="Civetta A."/>
            <person name="Clifton S.W."/>
            <person name="Comeron J.M."/>
            <person name="Costello J.C."/>
            <person name="Coyne J.A."/>
            <person name="Daub J."/>
            <person name="David R.G."/>
            <person name="Delcher A.L."/>
            <person name="Delehaunty K."/>
            <person name="Do C.B."/>
            <person name="Ebling H."/>
            <person name="Edwards K."/>
            <person name="Eickbush T."/>
            <person name="Evans J.D."/>
            <person name="Filipski A."/>
            <person name="Findeiss S."/>
            <person name="Freyhult E."/>
            <person name="Fulton L."/>
            <person name="Fulton R."/>
            <person name="Garcia A.C."/>
            <person name="Gardiner A."/>
            <person name="Garfield D.A."/>
            <person name="Garvin B.E."/>
            <person name="Gibson G."/>
            <person name="Gilbert D."/>
            <person name="Gnerre S."/>
            <person name="Godfrey J."/>
            <person name="Good R."/>
            <person name="Gotea V."/>
            <person name="Gravely B."/>
            <person name="Greenberg A.J."/>
            <person name="Griffiths-Jones S."/>
            <person name="Gross S."/>
            <person name="Guigo R."/>
            <person name="Gustafson E.A."/>
            <person name="Haerty W."/>
            <person name="Hahn M.W."/>
            <person name="Halligan D.L."/>
            <person name="Halpern A.L."/>
            <person name="Halter G.M."/>
            <person name="Han M.V."/>
            <person name="Heger A."/>
            <person name="Hillier L."/>
            <person name="Hinrichs A.S."/>
            <person name="Holmes I."/>
            <person name="Hoskins R.A."/>
            <person name="Hubisz M.J."/>
            <person name="Hultmark D."/>
            <person name="Huntley M.A."/>
            <person name="Jaffe D.B."/>
            <person name="Jagadeeshan S."/>
            <person name="Jeck W.R."/>
            <person name="Johnson J."/>
            <person name="Jones C.D."/>
            <person name="Jordan W.C."/>
            <person name="Karpen G.H."/>
            <person name="Kataoka E."/>
            <person name="Keightley P.D."/>
            <person name="Kheradpour P."/>
            <person name="Kirkness E.F."/>
            <person name="Koerich L.B."/>
            <person name="Kristiansen K."/>
            <person name="Kudrna D."/>
            <person name="Kulathinal R.J."/>
            <person name="Kumar S."/>
            <person name="Kwok R."/>
            <person name="Lander E."/>
            <person name="Langley C.H."/>
            <person name="Lapoint R."/>
            <person name="Lazzaro B.P."/>
            <person name="Lee S.J."/>
            <person name="Levesque L."/>
            <person name="Li R."/>
            <person name="Lin C.F."/>
            <person name="Lin M.F."/>
            <person name="Lindblad-Toh K."/>
            <person name="Llopart A."/>
            <person name="Long M."/>
            <person name="Low L."/>
            <person name="Lozovsky E."/>
            <person name="Lu J."/>
            <person name="Luo M."/>
            <person name="Machado C.A."/>
            <person name="Makalowski W."/>
            <person name="Marzo M."/>
            <person name="Matsuda M."/>
            <person name="Matzkin L."/>
            <person name="McAllister B."/>
            <person name="McBride C.S."/>
            <person name="McKernan B."/>
            <person name="McKernan K."/>
            <person name="Mendez-Lago M."/>
            <person name="Minx P."/>
            <person name="Mollenhauer M.U."/>
            <person name="Montooth K."/>
            <person name="Mount S.M."/>
            <person name="Mu X."/>
            <person name="Myers E."/>
            <person name="Negre B."/>
            <person name="Newfeld S."/>
            <person name="Nielsen R."/>
            <person name="Noor M.A."/>
            <person name="O'Grady P."/>
            <person name="Pachter L."/>
            <person name="Papaceit M."/>
            <person name="Parisi M.J."/>
            <person name="Parisi M."/>
            <person name="Parts L."/>
            <person name="Pedersen J.S."/>
            <person name="Pesole G."/>
            <person name="Phillippy A.M."/>
            <person name="Ponting C.P."/>
            <person name="Pop M."/>
            <person name="Porcelli D."/>
            <person name="Powell J.R."/>
            <person name="Prohaska S."/>
            <person name="Pruitt K."/>
            <person name="Puig M."/>
            <person name="Quesneville H."/>
            <person name="Ram K.R."/>
            <person name="Rand D."/>
            <person name="Rasmussen M.D."/>
            <person name="Reed L.K."/>
            <person name="Reenan R."/>
            <person name="Reily A."/>
            <person name="Remington K.A."/>
            <person name="Rieger T.T."/>
            <person name="Ritchie M.G."/>
            <person name="Robin C."/>
            <person name="Rogers Y.H."/>
            <person name="Rohde C."/>
            <person name="Rozas J."/>
            <person name="Rubenfield M.J."/>
            <person name="Ruiz A."/>
            <person name="Russo S."/>
            <person name="Salzberg S.L."/>
            <person name="Sanchez-Gracia A."/>
            <person name="Saranga D.J."/>
            <person name="Sato H."/>
            <person name="Schaeffer S.W."/>
            <person name="Schatz M.C."/>
            <person name="Schlenke T."/>
            <person name="Schwartz R."/>
            <person name="Segarra C."/>
            <person name="Singh R.S."/>
            <person name="Sirot L."/>
            <person name="Sirota M."/>
            <person name="Sisneros N.B."/>
            <person name="Smith C.D."/>
            <person name="Smith T.F."/>
            <person name="Spieth J."/>
            <person name="Stage D.E."/>
            <person name="Stark A."/>
            <person name="Stephan W."/>
            <person name="Strausberg R.L."/>
            <person name="Strempel S."/>
            <person name="Sturgill D."/>
            <person name="Sutton G."/>
            <person name="Sutton G.G."/>
            <person name="Tao W."/>
            <person name="Teichmann S."/>
            <person name="Tobari Y.N."/>
            <person name="Tomimura Y."/>
            <person name="Tsolas J.M."/>
            <person name="Valente V.L."/>
            <person name="Venter E."/>
            <person name="Venter J.C."/>
            <person name="Vicario S."/>
            <person name="Vieira F.G."/>
            <person name="Vilella A.J."/>
            <person name="Villasante A."/>
            <person name="Walenz B."/>
            <person name="Wang J."/>
            <person name="Wasserman M."/>
            <person name="Watts T."/>
            <person name="Wilson D."/>
            <person name="Wilson R.K."/>
            <person name="Wing R.A."/>
            <person name="Wolfner M.F."/>
            <person name="Wong A."/>
            <person name="Wong G.K."/>
            <person name="Wu C.I."/>
            <person name="Wu G."/>
            <person name="Yamamoto D."/>
            <person name="Yang H.P."/>
            <person name="Yang S.P."/>
            <person name="Yorke J.A."/>
            <person name="Yoshida K."/>
            <person name="Zdobnov E."/>
            <person name="Zhang P."/>
            <person name="Zhang Y."/>
            <person name="Zimin A.V."/>
            <person name="Baldwin J."/>
            <person name="Abdouelleil A."/>
            <person name="Abdulkadir J."/>
            <person name="Abebe A."/>
            <person name="Abera B."/>
            <person name="Abreu J."/>
            <person name="Acer S.C."/>
            <person name="Aftuck L."/>
            <person name="Alexander A."/>
            <person name="An P."/>
            <person name="Anderson E."/>
            <person name="Anderson S."/>
            <person name="Arachi H."/>
            <person name="Azer M."/>
            <person name="Bachantsang P."/>
            <person name="Barry A."/>
            <person name="Bayul T."/>
            <person name="Berlin A."/>
            <person name="Bessette D."/>
            <person name="Bloom T."/>
            <person name="Blye J."/>
            <person name="Boguslavskiy L."/>
            <person name="Bonnet C."/>
            <person name="Boukhgalter B."/>
            <person name="Bourzgui I."/>
            <person name="Brown A."/>
            <person name="Cahill P."/>
            <person name="Channer S."/>
            <person name="Cheshatsang Y."/>
            <person name="Chuda L."/>
            <person name="Citroen M."/>
            <person name="Collymore A."/>
            <person name="Cooke P."/>
            <person name="Costello M."/>
            <person name="D'Aco K."/>
            <person name="Daza R."/>
            <person name="De Haan G."/>
            <person name="DeGray S."/>
            <person name="DeMaso C."/>
            <person name="Dhargay N."/>
            <person name="Dooley K."/>
            <person name="Dooley E."/>
            <person name="Doricent M."/>
            <person name="Dorje P."/>
            <person name="Dorjee K."/>
            <person name="Dupes A."/>
            <person name="Elong R."/>
            <person name="Falk J."/>
            <person name="Farina A."/>
            <person name="Faro S."/>
            <person name="Ferguson D."/>
            <person name="Fisher S."/>
            <person name="Foley C.D."/>
            <person name="Franke A."/>
            <person name="Friedrich D."/>
            <person name="Gadbois L."/>
            <person name="Gearin G."/>
            <person name="Gearin C.R."/>
            <person name="Giannoukos G."/>
            <person name="Goode T."/>
            <person name="Graham J."/>
            <person name="Grandbois E."/>
            <person name="Grewal S."/>
            <person name="Gyaltsen K."/>
            <person name="Hafez N."/>
            <person name="Hagos B."/>
            <person name="Hall J."/>
            <person name="Henson C."/>
            <person name="Hollinger A."/>
            <person name="Honan T."/>
            <person name="Huard M.D."/>
            <person name="Hughes L."/>
            <person name="Hurhula B."/>
            <person name="Husby M.E."/>
            <person name="Kamat A."/>
            <person name="Kanga B."/>
            <person name="Kashin S."/>
            <person name="Khazanovich D."/>
            <person name="Kisner P."/>
            <person name="Lance K."/>
            <person name="Lara M."/>
            <person name="Lee W."/>
            <person name="Lennon N."/>
            <person name="Letendre F."/>
            <person name="LeVine R."/>
            <person name="Lipovsky A."/>
            <person name="Liu X."/>
            <person name="Liu J."/>
            <person name="Liu S."/>
            <person name="Lokyitsang T."/>
            <person name="Lokyitsang Y."/>
            <person name="Lubonja R."/>
            <person name="Lui A."/>
            <person name="MacDonald P."/>
            <person name="Magnisalis V."/>
            <person name="Maru K."/>
            <person name="Matthews C."/>
            <person name="McCusker W."/>
            <person name="McDonough S."/>
            <person name="Mehta T."/>
            <person name="Meldrim J."/>
            <person name="Meneus L."/>
            <person name="Mihai O."/>
            <person name="Mihalev A."/>
            <person name="Mihova T."/>
            <person name="Mittelman R."/>
            <person name="Mlenga V."/>
            <person name="Montmayeur A."/>
            <person name="Mulrain L."/>
            <person name="Navidi A."/>
            <person name="Naylor J."/>
            <person name="Negash T."/>
            <person name="Nguyen T."/>
            <person name="Nguyen N."/>
            <person name="Nicol R."/>
            <person name="Norbu C."/>
            <person name="Norbu N."/>
            <person name="Novod N."/>
            <person name="O'Neill B."/>
            <person name="Osman S."/>
            <person name="Markiewicz E."/>
            <person name="Oyono O.L."/>
            <person name="Patti C."/>
            <person name="Phunkhang P."/>
            <person name="Pierre F."/>
            <person name="Priest M."/>
            <person name="Raghuraman S."/>
            <person name="Rege F."/>
            <person name="Reyes R."/>
            <person name="Rise C."/>
            <person name="Rogov P."/>
            <person name="Ross K."/>
            <person name="Ryan E."/>
            <person name="Settipalli S."/>
            <person name="Shea T."/>
            <person name="Sherpa N."/>
            <person name="Shi L."/>
            <person name="Shih D."/>
            <person name="Sparrow T."/>
            <person name="Spaulding J."/>
            <person name="Stalker J."/>
            <person name="Stange-Thomann N."/>
            <person name="Stavropoulos S."/>
            <person name="Stone C."/>
            <person name="Strader C."/>
            <person name="Tesfaye S."/>
            <person name="Thomson T."/>
            <person name="Thoulutsang Y."/>
            <person name="Thoulutsang D."/>
            <person name="Topham K."/>
            <person name="Topping I."/>
            <person name="Tsamla T."/>
            <person name="Vassiliev H."/>
            <person name="Vo A."/>
            <person name="Wangchuk T."/>
            <person name="Wangdi T."/>
            <person name="Weiand M."/>
            <person name="Wilkinson J."/>
            <person name="Wilson A."/>
            <person name="Yadav S."/>
            <person name="Young G."/>
            <person name="Yu Q."/>
            <person name="Zembek L."/>
            <person name="Zhong D."/>
            <person name="Zimmer A."/>
            <person name="Zwirko Z."/>
            <person name="Jaffe D.B."/>
            <person name="Alvarez P."/>
            <person name="Brockman W."/>
            <person name="Butler J."/>
            <person name="Chin C."/>
            <person name="Gnerre S."/>
            <person name="Grabherr M."/>
            <person name="Kleber M."/>
            <person name="Mauceli E."/>
            <person name="MacCallum I."/>
        </authorList>
    </citation>
    <scope>NUCLEOTIDE SEQUENCE [LARGE SCALE GENOMIC DNA]</scope>
    <source>
        <strain evidence="3">MSH-3 / Tucson 14011-0111.49</strain>
    </source>
</reference>
<dbReference type="eggNOG" id="ENOG502QQYV">
    <property type="taxonomic scope" value="Eukaryota"/>
</dbReference>
<gene>
    <name evidence="2" type="primary">Dper\GL25532</name>
    <name evidence="2" type="ORF">Dper_GL25532</name>
</gene>
<evidence type="ECO:0000313" key="3">
    <source>
        <dbReference type="Proteomes" id="UP000008744"/>
    </source>
</evidence>
<name>B4GJB6_DROPE</name>
<sequence length="659" mass="72940">MEHLDLAGYLSNTPTTWNSLGNSFEQQDAIYLSNSRQMLELIMEETSEDEEHAQNSWNGYHEQQQQHRGFTEPLRWWLLQLHRVGTGSVIRIEVTKDIDAISERDFACPPKRPRRCQEPDQPHSLEDGVQMRLHRRYDAESHNSLERFLALEACARDSYGSQGQRSSTGSRRGGIFDDYYSDNDSFHSLSRSSSLVQFESLERQLTLQEQHQSMNSLGNSSPSLFNCEMGASASASDSNPESRRGSATSLSLMKRYESSDGRLHQTYFELNKLNFEEQQRELFAKNLLQAEIKSDSESSTSSSSDSSGHSLLSSCQGSGVASGKQDGGAARRIPLNSAENLSEDSGYCEPSTLRREKSKSIPKNFDKLCEEEEELLLEESATVVPHSKNSNGGHDLCQTKIEQTTTEATTPAAAGARRMAIKAIMGQQAGVGATRWSTSHLNSTQTSPSVSQRGSFARGAPINSSFMSVASNSSSVLRNSYRQPYLGWRSTEKLSQRTPHERLASSLLAQRTTPSPTSAAPNGGRTLQAVTPEIQSSIKEVTSAIVHYVNDQQLSQQQQNRSRSASPNSRCWLESSFVGTRPLDSPQTPVIDSSPPATAQQQLQQQQYQQYQYQQQYLNQHYPHLDATSSSVVAAGQPPLRMNGLSRIGGGGGESTIYI</sequence>
<feature type="compositionally biased region" description="Polar residues" evidence="1">
    <location>
        <begin position="507"/>
        <end position="520"/>
    </location>
</feature>
<dbReference type="GO" id="GO:0043296">
    <property type="term" value="C:apical junction complex"/>
    <property type="evidence" value="ECO:0007669"/>
    <property type="project" value="TreeGrafter"/>
</dbReference>
<organism evidence="3">
    <name type="scientific">Drosophila persimilis</name>
    <name type="common">Fruit fly</name>
    <dbReference type="NCBI Taxonomy" id="7234"/>
    <lineage>
        <taxon>Eukaryota</taxon>
        <taxon>Metazoa</taxon>
        <taxon>Ecdysozoa</taxon>
        <taxon>Arthropoda</taxon>
        <taxon>Hexapoda</taxon>
        <taxon>Insecta</taxon>
        <taxon>Pterygota</taxon>
        <taxon>Neoptera</taxon>
        <taxon>Endopterygota</taxon>
        <taxon>Diptera</taxon>
        <taxon>Brachycera</taxon>
        <taxon>Muscomorpha</taxon>
        <taxon>Ephydroidea</taxon>
        <taxon>Drosophilidae</taxon>
        <taxon>Drosophila</taxon>
        <taxon>Sophophora</taxon>
    </lineage>
</organism>
<keyword evidence="3" id="KW-1185">Reference proteome</keyword>
<protein>
    <submittedName>
        <fullName evidence="2">GL25532</fullName>
    </submittedName>
</protein>
<proteinExistence type="predicted"/>
<accession>B4GJB6</accession>
<dbReference type="Proteomes" id="UP000008744">
    <property type="component" value="Unassembled WGS sequence"/>
</dbReference>
<dbReference type="EMBL" id="CH479184">
    <property type="protein sequence ID" value="EDW37430.1"/>
    <property type="molecule type" value="Genomic_DNA"/>
</dbReference>
<dbReference type="HOGENOM" id="CLU_416368_0_0_1"/>
<dbReference type="InterPro" id="IPR038825">
    <property type="entry name" value="Apical_junction"/>
</dbReference>
<feature type="region of interest" description="Disordered" evidence="1">
    <location>
        <begin position="228"/>
        <end position="249"/>
    </location>
</feature>